<name>A0A150NDQ2_GEOSE</name>
<organism evidence="1 2">
    <name type="scientific">Geobacillus stearothermophilus</name>
    <name type="common">Bacillus stearothermophilus</name>
    <dbReference type="NCBI Taxonomy" id="1422"/>
    <lineage>
        <taxon>Bacteria</taxon>
        <taxon>Bacillati</taxon>
        <taxon>Bacillota</taxon>
        <taxon>Bacilli</taxon>
        <taxon>Bacillales</taxon>
        <taxon>Anoxybacillaceae</taxon>
        <taxon>Geobacillus</taxon>
    </lineage>
</organism>
<reference evidence="1 2" key="1">
    <citation type="submission" date="2016-01" db="EMBL/GenBank/DDBJ databases">
        <title>Draft Genome Sequences of Seven Thermophilic Sporeformers Isolated from Foods.</title>
        <authorList>
            <person name="Berendsen E.M."/>
            <person name="Wells-Bennik M.H."/>
            <person name="Krawcyk A.O."/>
            <person name="De Jong A."/>
            <person name="Holsappel S."/>
            <person name="Eijlander R.T."/>
            <person name="Kuipers O.P."/>
        </authorList>
    </citation>
    <scope>NUCLEOTIDE SEQUENCE [LARGE SCALE GENOMIC DNA]</scope>
    <source>
        <strain evidence="1 2">B4114</strain>
    </source>
</reference>
<dbReference type="Proteomes" id="UP000075517">
    <property type="component" value="Unassembled WGS sequence"/>
</dbReference>
<accession>A0A150NDQ2</accession>
<proteinExistence type="predicted"/>
<dbReference type="AlphaFoldDB" id="A0A150NDQ2"/>
<protein>
    <submittedName>
        <fullName evidence="1">Uncharacterized protein</fullName>
    </submittedName>
</protein>
<gene>
    <name evidence="1" type="ORF">B4114_1801</name>
</gene>
<dbReference type="PATRIC" id="fig|1422.17.peg.1939"/>
<sequence length="46" mass="4797">MLTSNGYGTTGVPLRLGAPAETHLITIVPGKPTPEKKCLSKTGKTM</sequence>
<comment type="caution">
    <text evidence="1">The sequence shown here is derived from an EMBL/GenBank/DDBJ whole genome shotgun (WGS) entry which is preliminary data.</text>
</comment>
<dbReference type="RefSeq" id="WP_369813960.1">
    <property type="nucleotide sequence ID" value="NZ_JAKLOQ020000095.1"/>
</dbReference>
<dbReference type="EMBL" id="LQYY01000023">
    <property type="protein sequence ID" value="KYD34819.1"/>
    <property type="molecule type" value="Genomic_DNA"/>
</dbReference>
<evidence type="ECO:0000313" key="2">
    <source>
        <dbReference type="Proteomes" id="UP000075517"/>
    </source>
</evidence>
<evidence type="ECO:0000313" key="1">
    <source>
        <dbReference type="EMBL" id="KYD34819.1"/>
    </source>
</evidence>